<protein>
    <recommendedName>
        <fullName evidence="7">Histidine kinase/HSP90-like ATPase domain-containing protein</fullName>
    </recommendedName>
</protein>
<feature type="binding site" evidence="5">
    <location>
        <position position="47"/>
    </location>
    <ligand>
        <name>ATP</name>
        <dbReference type="ChEBI" id="CHEBI:30616"/>
    </ligand>
</feature>
<feature type="binding site" evidence="5">
    <location>
        <begin position="124"/>
        <end position="129"/>
    </location>
    <ligand>
        <name>ATP</name>
        <dbReference type="ChEBI" id="CHEBI:30616"/>
    </ligand>
</feature>
<evidence type="ECO:0000256" key="5">
    <source>
        <dbReference type="PIRSR" id="PIRSR002583-1"/>
    </source>
</evidence>
<feature type="binding site" evidence="5">
    <location>
        <position position="90"/>
    </location>
    <ligand>
        <name>ATP</name>
        <dbReference type="ChEBI" id="CHEBI:30616"/>
    </ligand>
</feature>
<evidence type="ECO:0000256" key="1">
    <source>
        <dbReference type="ARBA" id="ARBA00008239"/>
    </source>
</evidence>
<dbReference type="GO" id="GO:0140662">
    <property type="term" value="F:ATP-dependent protein folding chaperone"/>
    <property type="evidence" value="ECO:0007669"/>
    <property type="project" value="InterPro"/>
</dbReference>
<evidence type="ECO:0000313" key="8">
    <source>
        <dbReference type="EMBL" id="KAJ8598340.1"/>
    </source>
</evidence>
<comment type="caution">
    <text evidence="8">The sequence shown here is derived from an EMBL/GenBank/DDBJ whole genome shotgun (WGS) entry which is preliminary data.</text>
</comment>
<name>A0AAD7U4Y5_9STRA</name>
<dbReference type="PANTHER" id="PTHR11528">
    <property type="entry name" value="HEAT SHOCK PROTEIN 90 FAMILY MEMBER"/>
    <property type="match status" value="1"/>
</dbReference>
<feature type="binding site" evidence="5">
    <location>
        <position position="342"/>
    </location>
    <ligand>
        <name>ATP</name>
        <dbReference type="ChEBI" id="CHEBI:30616"/>
    </ligand>
</feature>
<dbReference type="SMART" id="SM00387">
    <property type="entry name" value="HATPase_c"/>
    <property type="match status" value="1"/>
</dbReference>
<sequence>MPRIPRAGATVQEQEYEFSADVSRVMEIIINSLYSDKDVFLRELVSNAADACDKKRFLGLQQDIRDDLRIRVKPDKERRVLCIEDTGVGMSKDELVNNLGQIARSGTKKFQEALDSKDVNLIGQFGVGFYSGFLVAEKMVVVSKRDDKEHQWSSDAKTFEIKETTGEIESSSGTRIELSLKEDCDEYLEDWKLKDLLKRYSEFVNFPIDLWQSKTKFENNETVTSFEYETVNSKPLWLRRPKEVNASEYVDFYKSAFKAYDEPLAWTHFSLEGQVQFRAMLFVPSVLPFELSRNMFEESASSIKLYVKRVFINDKFSELIPRWLVFLKGLVDSEDLPLNVGREILQKSKMLSIIKKRIVRKSIDMFSDLNSTEFSKFWENYGKYLKVGVVEESGDTQQDLAKLCRFFSTKGETTLDEYVENLGENRTKILYVSGDSKAAASRSPVLEKLKKMDYEVLLLTEPLDELVVQAIGEYKKTYQLVDAAKENLSGVLDDADEEDDPDFDDLKEKLQQTLGKAVTKVQLSKRLESSPATLVQGAYGMSPMMRRYMAAQATTVSEQDYQMYGVSAPTLEINPTHPIVLKLKDQYDADTALLLYDVAALASGYDLTDASAFANRITNLMVGDASPPPPSSSEEEEEDDGDVKEVEVVQD</sequence>
<feature type="binding site" evidence="5">
    <location>
        <position position="98"/>
    </location>
    <ligand>
        <name>ATP</name>
        <dbReference type="ChEBI" id="CHEBI:30616"/>
    </ligand>
</feature>
<dbReference type="InterPro" id="IPR001404">
    <property type="entry name" value="Hsp90_fam"/>
</dbReference>
<dbReference type="InterPro" id="IPR037196">
    <property type="entry name" value="HSP90_C"/>
</dbReference>
<feature type="region of interest" description="Disordered" evidence="6">
    <location>
        <begin position="621"/>
        <end position="651"/>
    </location>
</feature>
<dbReference type="PROSITE" id="PS00298">
    <property type="entry name" value="HSP90"/>
    <property type="match status" value="1"/>
</dbReference>
<evidence type="ECO:0000256" key="2">
    <source>
        <dbReference type="ARBA" id="ARBA00022741"/>
    </source>
</evidence>
<reference evidence="8" key="1">
    <citation type="submission" date="2023-01" db="EMBL/GenBank/DDBJ databases">
        <title>Metagenome sequencing of chrysophaentin producing Chrysophaeum taylorii.</title>
        <authorList>
            <person name="Davison J."/>
            <person name="Bewley C."/>
        </authorList>
    </citation>
    <scope>NUCLEOTIDE SEQUENCE</scope>
    <source>
        <strain evidence="8">NIES-1699</strain>
    </source>
</reference>
<dbReference type="PRINTS" id="PR00775">
    <property type="entry name" value="HEATSHOCK90"/>
</dbReference>
<dbReference type="Pfam" id="PF13589">
    <property type="entry name" value="HATPase_c_3"/>
    <property type="match status" value="1"/>
</dbReference>
<proteinExistence type="inferred from homology"/>
<dbReference type="InterPro" id="IPR020575">
    <property type="entry name" value="Hsp90_N"/>
</dbReference>
<dbReference type="NCBIfam" id="NF003555">
    <property type="entry name" value="PRK05218.1"/>
    <property type="match status" value="1"/>
</dbReference>
<feature type="compositionally biased region" description="Acidic residues" evidence="6">
    <location>
        <begin position="633"/>
        <end position="642"/>
    </location>
</feature>
<accession>A0AAD7U4Y5</accession>
<evidence type="ECO:0000256" key="6">
    <source>
        <dbReference type="SAM" id="MobiDB-lite"/>
    </source>
</evidence>
<dbReference type="Proteomes" id="UP001230188">
    <property type="component" value="Unassembled WGS sequence"/>
</dbReference>
<dbReference type="EMBL" id="JAQMWT010000675">
    <property type="protein sequence ID" value="KAJ8598340.1"/>
    <property type="molecule type" value="Genomic_DNA"/>
</dbReference>
<dbReference type="CDD" id="cd16927">
    <property type="entry name" value="HATPase_Hsp90-like"/>
    <property type="match status" value="1"/>
</dbReference>
<evidence type="ECO:0000259" key="7">
    <source>
        <dbReference type="SMART" id="SM00387"/>
    </source>
</evidence>
<dbReference type="FunFam" id="3.30.565.10:FF:000005">
    <property type="entry name" value="Heat shock protein 90"/>
    <property type="match status" value="1"/>
</dbReference>
<organism evidence="8 9">
    <name type="scientific">Chrysophaeum taylorii</name>
    <dbReference type="NCBI Taxonomy" id="2483200"/>
    <lineage>
        <taxon>Eukaryota</taxon>
        <taxon>Sar</taxon>
        <taxon>Stramenopiles</taxon>
        <taxon>Ochrophyta</taxon>
        <taxon>Pelagophyceae</taxon>
        <taxon>Pelagomonadales</taxon>
        <taxon>Pelagomonadaceae</taxon>
        <taxon>Chrysophaeum</taxon>
    </lineage>
</organism>
<dbReference type="GO" id="GO:0016887">
    <property type="term" value="F:ATP hydrolysis activity"/>
    <property type="evidence" value="ECO:0007669"/>
    <property type="project" value="InterPro"/>
</dbReference>
<dbReference type="InterPro" id="IPR019805">
    <property type="entry name" value="Heat_shock_protein_90_CS"/>
</dbReference>
<dbReference type="HAMAP" id="MF_00505">
    <property type="entry name" value="HSP90"/>
    <property type="match status" value="1"/>
</dbReference>
<dbReference type="SUPFAM" id="SSF110942">
    <property type="entry name" value="HSP90 C-terminal domain"/>
    <property type="match status" value="1"/>
</dbReference>
<feature type="binding site" evidence="5">
    <location>
        <position position="85"/>
    </location>
    <ligand>
        <name>ATP</name>
        <dbReference type="ChEBI" id="CHEBI:30616"/>
    </ligand>
</feature>
<dbReference type="AlphaFoldDB" id="A0AAD7U4Y5"/>
<feature type="domain" description="Histidine kinase/HSP90-like ATPase" evidence="7">
    <location>
        <begin position="36"/>
        <end position="184"/>
    </location>
</feature>
<dbReference type="InterPro" id="IPR003594">
    <property type="entry name" value="HATPase_dom"/>
</dbReference>
<keyword evidence="2 5" id="KW-0547">Nucleotide-binding</keyword>
<dbReference type="InterPro" id="IPR036890">
    <property type="entry name" value="HATPase_C_sf"/>
</dbReference>
<dbReference type="GO" id="GO:0051082">
    <property type="term" value="F:unfolded protein binding"/>
    <property type="evidence" value="ECO:0007669"/>
    <property type="project" value="InterPro"/>
</dbReference>
<comment type="similarity">
    <text evidence="1">Belongs to the heat shock protein 90 family.</text>
</comment>
<evidence type="ECO:0000256" key="4">
    <source>
        <dbReference type="ARBA" id="ARBA00023186"/>
    </source>
</evidence>
<feature type="binding site" evidence="5">
    <location>
        <position position="43"/>
    </location>
    <ligand>
        <name>ATP</name>
        <dbReference type="ChEBI" id="CHEBI:30616"/>
    </ligand>
</feature>
<feature type="binding site" evidence="5">
    <location>
        <position position="174"/>
    </location>
    <ligand>
        <name>ATP</name>
        <dbReference type="ChEBI" id="CHEBI:30616"/>
    </ligand>
</feature>
<keyword evidence="9" id="KW-1185">Reference proteome</keyword>
<dbReference type="Gene3D" id="3.30.230.80">
    <property type="match status" value="1"/>
</dbReference>
<keyword evidence="4" id="KW-0143">Chaperone</keyword>
<dbReference type="SUPFAM" id="SSF54211">
    <property type="entry name" value="Ribosomal protein S5 domain 2-like"/>
    <property type="match status" value="1"/>
</dbReference>
<dbReference type="PIRSF" id="PIRSF002583">
    <property type="entry name" value="Hsp90"/>
    <property type="match status" value="1"/>
</dbReference>
<feature type="binding site" evidence="5">
    <location>
        <begin position="105"/>
        <end position="106"/>
    </location>
    <ligand>
        <name>ATP</name>
        <dbReference type="ChEBI" id="CHEBI:30616"/>
    </ligand>
</feature>
<dbReference type="SUPFAM" id="SSF55874">
    <property type="entry name" value="ATPase domain of HSP90 chaperone/DNA topoisomerase II/histidine kinase"/>
    <property type="match status" value="1"/>
</dbReference>
<dbReference type="InterPro" id="IPR020568">
    <property type="entry name" value="Ribosomal_Su5_D2-typ_SF"/>
</dbReference>
<dbReference type="GO" id="GO:0005524">
    <property type="term" value="F:ATP binding"/>
    <property type="evidence" value="ECO:0007669"/>
    <property type="project" value="UniProtKB-KW"/>
</dbReference>
<dbReference type="Gene3D" id="3.40.50.11260">
    <property type="match status" value="1"/>
</dbReference>
<gene>
    <name evidence="8" type="ORF">CTAYLR_002980</name>
</gene>
<keyword evidence="3 5" id="KW-0067">ATP-binding</keyword>
<dbReference type="Gene3D" id="1.20.120.790">
    <property type="entry name" value="Heat shock protein 90, C-terminal domain"/>
    <property type="match status" value="1"/>
</dbReference>
<evidence type="ECO:0000256" key="3">
    <source>
        <dbReference type="ARBA" id="ARBA00022840"/>
    </source>
</evidence>
<evidence type="ECO:0000313" key="9">
    <source>
        <dbReference type="Proteomes" id="UP001230188"/>
    </source>
</evidence>
<dbReference type="Gene3D" id="3.30.565.10">
    <property type="entry name" value="Histidine kinase-like ATPase, C-terminal domain"/>
    <property type="match status" value="1"/>
</dbReference>
<dbReference type="Pfam" id="PF00183">
    <property type="entry name" value="HSP90"/>
    <property type="match status" value="2"/>
</dbReference>